<feature type="region of interest" description="Disordered" evidence="1">
    <location>
        <begin position="496"/>
        <end position="545"/>
    </location>
</feature>
<accession>A0A1Z4LQU0</accession>
<evidence type="ECO:0000256" key="1">
    <source>
        <dbReference type="SAM" id="MobiDB-lite"/>
    </source>
</evidence>
<sequence>MLEDLAIERHKAAIHRTDLSRPTKLAVEFDIINKEATFFDYGCGFGEDIKRLTDMEIKSAGWDPYYNPDAPLVSADVVNLGYVLNVIEDTEERVESLKNAWKLAGQVLIVAAQVLVNAISSKNQLAYGDGVVTRRNTFQKYYEQGELKQYIDNTLEVDAVPVALGIYFVFRDDEEKENFRVECYRSRVIAPRIILATKKYEECKEQLAPLIKFYTKRGRLPVSGELRWDDESKLLLEFTSIRSAFKVILRATDEAEWDAIAYRRSLDIQVYLALVQFREERPRFSELPEELRHDIKAFFGSYRDACEVADQKLFSLGVENIVRLACQKSKIGKYTPSALYVHINSLSELEPQLRIYEGCASRVFGRPEETTLIKLHNSEPKISYLYYPDFDTDPHPALKSAIVIDLQTFKITRGDYSTRENPPILHRKETFVTSSYPLYEEFAQLTQIEVQSGLYENPSEIGTLKGWKKTLEEKGVEIKGHQVYQNGEQVTLRTEELEVESEELGVSTQELEVKSEESEPKNEKLEVESEESGVSTEELKVESEQ</sequence>
<evidence type="ECO:0000313" key="2">
    <source>
        <dbReference type="EMBL" id="BAY83610.1"/>
    </source>
</evidence>
<evidence type="ECO:0008006" key="4">
    <source>
        <dbReference type="Google" id="ProtNLM"/>
    </source>
</evidence>
<feature type="compositionally biased region" description="Basic and acidic residues" evidence="1">
    <location>
        <begin position="511"/>
        <end position="527"/>
    </location>
</feature>
<dbReference type="EMBL" id="AP018227">
    <property type="protein sequence ID" value="BAY83610.1"/>
    <property type="molecule type" value="Genomic_DNA"/>
</dbReference>
<dbReference type="NCBIfam" id="TIGR04096">
    <property type="entry name" value="dnd_rel_methyl"/>
    <property type="match status" value="1"/>
</dbReference>
<reference evidence="2 3" key="1">
    <citation type="submission" date="2017-06" db="EMBL/GenBank/DDBJ databases">
        <title>Genome sequencing of cyanobaciteial culture collection at National Institute for Environmental Studies (NIES).</title>
        <authorList>
            <person name="Hirose Y."/>
            <person name="Shimura Y."/>
            <person name="Fujisawa T."/>
            <person name="Nakamura Y."/>
            <person name="Kawachi M."/>
        </authorList>
    </citation>
    <scope>NUCLEOTIDE SEQUENCE [LARGE SCALE GENOMIC DNA]</scope>
    <source>
        <strain evidence="2 3">NIES-267</strain>
    </source>
</reference>
<proteinExistence type="predicted"/>
<gene>
    <name evidence="2" type="ORF">NIES267_30990</name>
</gene>
<evidence type="ECO:0000313" key="3">
    <source>
        <dbReference type="Proteomes" id="UP000218418"/>
    </source>
</evidence>
<name>A0A1Z4LQU0_9CYAN</name>
<keyword evidence="3" id="KW-1185">Reference proteome</keyword>
<dbReference type="Proteomes" id="UP000218418">
    <property type="component" value="Chromosome"/>
</dbReference>
<dbReference type="InterPro" id="IPR024019">
    <property type="entry name" value="CHP04096"/>
</dbReference>
<dbReference type="AlphaFoldDB" id="A0A1Z4LQU0"/>
<organism evidence="2 3">
    <name type="scientific">Calothrix parasitica NIES-267</name>
    <dbReference type="NCBI Taxonomy" id="1973488"/>
    <lineage>
        <taxon>Bacteria</taxon>
        <taxon>Bacillati</taxon>
        <taxon>Cyanobacteriota</taxon>
        <taxon>Cyanophyceae</taxon>
        <taxon>Nostocales</taxon>
        <taxon>Calotrichaceae</taxon>
        <taxon>Calothrix</taxon>
    </lineage>
</organism>
<dbReference type="OrthoDB" id="224775at2"/>
<protein>
    <recommendedName>
        <fullName evidence="4">DNA phosphorothioation-associated methyltransferase</fullName>
    </recommendedName>
</protein>